<dbReference type="Proteomes" id="UP000026915">
    <property type="component" value="Chromosome 2"/>
</dbReference>
<dbReference type="EMBL" id="CM001880">
    <property type="protein sequence ID" value="EOY00255.1"/>
    <property type="molecule type" value="Genomic_DNA"/>
</dbReference>
<evidence type="ECO:0000313" key="2">
    <source>
        <dbReference type="EMBL" id="EOY00255.1"/>
    </source>
</evidence>
<dbReference type="HOGENOM" id="CLU_1858874_0_0_1"/>
<gene>
    <name evidence="2" type="ORF">TCM_010080</name>
</gene>
<evidence type="ECO:0000313" key="3">
    <source>
        <dbReference type="Proteomes" id="UP000026915"/>
    </source>
</evidence>
<reference evidence="2 3" key="1">
    <citation type="journal article" date="2013" name="Genome Biol.">
        <title>The genome sequence of the most widely cultivated cacao type and its use to identify candidate genes regulating pod color.</title>
        <authorList>
            <person name="Motamayor J.C."/>
            <person name="Mockaitis K."/>
            <person name="Schmutz J."/>
            <person name="Haiminen N."/>
            <person name="Iii D.L."/>
            <person name="Cornejo O."/>
            <person name="Findley S.D."/>
            <person name="Zheng P."/>
            <person name="Utro F."/>
            <person name="Royaert S."/>
            <person name="Saski C."/>
            <person name="Jenkins J."/>
            <person name="Podicheti R."/>
            <person name="Zhao M."/>
            <person name="Scheffler B.E."/>
            <person name="Stack J.C."/>
            <person name="Feltus F.A."/>
            <person name="Mustiga G.M."/>
            <person name="Amores F."/>
            <person name="Phillips W."/>
            <person name="Marelli J.P."/>
            <person name="May G.D."/>
            <person name="Shapiro H."/>
            <person name="Ma J."/>
            <person name="Bustamante C.D."/>
            <person name="Schnell R.J."/>
            <person name="Main D."/>
            <person name="Gilbert D."/>
            <person name="Parida L."/>
            <person name="Kuhn D.N."/>
        </authorList>
    </citation>
    <scope>NUCLEOTIDE SEQUENCE [LARGE SCALE GENOMIC DNA]</scope>
    <source>
        <strain evidence="3">cv. Matina 1-6</strain>
    </source>
</reference>
<protein>
    <submittedName>
        <fullName evidence="2">Uncharacterized protein</fullName>
    </submittedName>
</protein>
<accession>A0A061E5H6</accession>
<sequence length="138" mass="16068">MRALWKPQETLPNDTAPNPRREKYRKHLDEVNGENVVDDGDKVDQENTSNKQVQDEEVKQEEEISTPPQVEQYVPLIPFLDTLDELSNEAIDMKNPKKLLEACLVQDATRKDKNEKLTNVKHVLNATPKMHYSRRTQF</sequence>
<keyword evidence="3" id="KW-1185">Reference proteome</keyword>
<evidence type="ECO:0000256" key="1">
    <source>
        <dbReference type="SAM" id="MobiDB-lite"/>
    </source>
</evidence>
<name>A0A061E5H6_THECC</name>
<dbReference type="Gramene" id="EOY00255">
    <property type="protein sequence ID" value="EOY00255"/>
    <property type="gene ID" value="TCM_010080"/>
</dbReference>
<dbReference type="AlphaFoldDB" id="A0A061E5H6"/>
<dbReference type="InParanoid" id="A0A061E5H6"/>
<feature type="region of interest" description="Disordered" evidence="1">
    <location>
        <begin position="1"/>
        <end position="68"/>
    </location>
</feature>
<proteinExistence type="predicted"/>
<organism evidence="2 3">
    <name type="scientific">Theobroma cacao</name>
    <name type="common">Cacao</name>
    <name type="synonym">Cocoa</name>
    <dbReference type="NCBI Taxonomy" id="3641"/>
    <lineage>
        <taxon>Eukaryota</taxon>
        <taxon>Viridiplantae</taxon>
        <taxon>Streptophyta</taxon>
        <taxon>Embryophyta</taxon>
        <taxon>Tracheophyta</taxon>
        <taxon>Spermatophyta</taxon>
        <taxon>Magnoliopsida</taxon>
        <taxon>eudicotyledons</taxon>
        <taxon>Gunneridae</taxon>
        <taxon>Pentapetalae</taxon>
        <taxon>rosids</taxon>
        <taxon>malvids</taxon>
        <taxon>Malvales</taxon>
        <taxon>Malvaceae</taxon>
        <taxon>Byttnerioideae</taxon>
        <taxon>Theobroma</taxon>
    </lineage>
</organism>